<dbReference type="Proteomes" id="UP001194696">
    <property type="component" value="Unassembled WGS sequence"/>
</dbReference>
<keyword evidence="6" id="KW-1185">Reference proteome</keyword>
<evidence type="ECO:0000256" key="2">
    <source>
        <dbReference type="PROSITE-ProRule" id="PRU00176"/>
    </source>
</evidence>
<evidence type="ECO:0000259" key="4">
    <source>
        <dbReference type="PROSITE" id="PS50102"/>
    </source>
</evidence>
<dbReference type="InterPro" id="IPR012677">
    <property type="entry name" value="Nucleotide-bd_a/b_plait_sf"/>
</dbReference>
<evidence type="ECO:0000256" key="1">
    <source>
        <dbReference type="ARBA" id="ARBA00022884"/>
    </source>
</evidence>
<feature type="compositionally biased region" description="Basic and acidic residues" evidence="3">
    <location>
        <begin position="230"/>
        <end position="242"/>
    </location>
</feature>
<dbReference type="InterPro" id="IPR045844">
    <property type="entry name" value="RRM_Ist3-like"/>
</dbReference>
<sequence>MNNVKEIQRLNAREATLSTSHSQTGSWHEQYKDSAHVFVGGLPYHLTEGDIICVVSQFGEVAGINLVRDKDTGKSKGYAFLKYVDQRSTILAVDNLNGAQIAGRTIRVDHVQNYKVPKVFDADGNEIEPDEDTVNNAAPKAIQDDASDDDDDESSESEVDNTGIDIDDPMREYLLKKRKKDARKAKRKAEKEAGKSSESKAEKKARKELKKAAKRDKDGGSGGSGKKSKDKSSSIKDKDGRESSPLPSSGTKALWDDSEVMDVIDSKKDEQLADKTQKDSSITDRNTTINKDTLAGGEPPLSSLRQDRRRSRSRSPRPRSRSRSPRSRQRSTDRRRGRSQSRERYRTSNGGSGGGRDDYNSGRNRRRGNSRERGRDDSRERSIDEIPSRDGSKDRKLGIMDDPYSLRRHKESSQRRASPESSHRRRRDDYDRGSKYRRRSRSPPPRRAGAGDRRRSRSRSPERH</sequence>
<evidence type="ECO:0000256" key="3">
    <source>
        <dbReference type="SAM" id="MobiDB-lite"/>
    </source>
</evidence>
<dbReference type="InterPro" id="IPR035979">
    <property type="entry name" value="RBD_domain_sf"/>
</dbReference>
<dbReference type="InterPro" id="IPR051847">
    <property type="entry name" value="RNA_proc/Spliceosome_comp"/>
</dbReference>
<comment type="caution">
    <text evidence="5">The sequence shown here is derived from an EMBL/GenBank/DDBJ whole genome shotgun (WGS) entry which is preliminary data.</text>
</comment>
<feature type="compositionally biased region" description="Basic and acidic residues" evidence="3">
    <location>
        <begin position="369"/>
        <end position="399"/>
    </location>
</feature>
<feature type="compositionally biased region" description="Basic and acidic residues" evidence="3">
    <location>
        <begin position="189"/>
        <end position="202"/>
    </location>
</feature>
<keyword evidence="1 2" id="KW-0694">RNA-binding</keyword>
<dbReference type="CDD" id="cd12411">
    <property type="entry name" value="RRM_ist3_like"/>
    <property type="match status" value="1"/>
</dbReference>
<evidence type="ECO:0000313" key="5">
    <source>
        <dbReference type="EMBL" id="KAG0283184.1"/>
    </source>
</evidence>
<reference evidence="5 6" key="1">
    <citation type="journal article" date="2020" name="Fungal Divers.">
        <title>Resolving the Mortierellaceae phylogeny through synthesis of multi-gene phylogenetics and phylogenomics.</title>
        <authorList>
            <person name="Vandepol N."/>
            <person name="Liber J."/>
            <person name="Desiro A."/>
            <person name="Na H."/>
            <person name="Kennedy M."/>
            <person name="Barry K."/>
            <person name="Grigoriev I.V."/>
            <person name="Miller A.N."/>
            <person name="O'Donnell K."/>
            <person name="Stajich J.E."/>
            <person name="Bonito G."/>
        </authorList>
    </citation>
    <scope>NUCLEOTIDE SEQUENCE [LARGE SCALE GENOMIC DNA]</scope>
    <source>
        <strain evidence="5 6">AD045</strain>
    </source>
</reference>
<feature type="compositionally biased region" description="Acidic residues" evidence="3">
    <location>
        <begin position="123"/>
        <end position="133"/>
    </location>
</feature>
<feature type="compositionally biased region" description="Basic and acidic residues" evidence="3">
    <location>
        <begin position="330"/>
        <end position="346"/>
    </location>
</feature>
<dbReference type="PANTHER" id="PTHR45880">
    <property type="entry name" value="RNA-BINDING MOTIF PROTEIN, X-LINKED 2"/>
    <property type="match status" value="1"/>
</dbReference>
<evidence type="ECO:0000313" key="6">
    <source>
        <dbReference type="Proteomes" id="UP001194696"/>
    </source>
</evidence>
<organism evidence="5 6">
    <name type="scientific">Linnemannia gamsii</name>
    <dbReference type="NCBI Taxonomy" id="64522"/>
    <lineage>
        <taxon>Eukaryota</taxon>
        <taxon>Fungi</taxon>
        <taxon>Fungi incertae sedis</taxon>
        <taxon>Mucoromycota</taxon>
        <taxon>Mortierellomycotina</taxon>
        <taxon>Mortierellomycetes</taxon>
        <taxon>Mortierellales</taxon>
        <taxon>Mortierellaceae</taxon>
        <taxon>Linnemannia</taxon>
    </lineage>
</organism>
<feature type="compositionally biased region" description="Basic residues" evidence="3">
    <location>
        <begin position="203"/>
        <end position="214"/>
    </location>
</feature>
<dbReference type="SMART" id="SM00360">
    <property type="entry name" value="RRM"/>
    <property type="match status" value="1"/>
</dbReference>
<dbReference type="Pfam" id="PF00076">
    <property type="entry name" value="RRM_1"/>
    <property type="match status" value="1"/>
</dbReference>
<dbReference type="Gene3D" id="3.30.70.330">
    <property type="match status" value="1"/>
</dbReference>
<protein>
    <recommendedName>
        <fullName evidence="4">RRM domain-containing protein</fullName>
    </recommendedName>
</protein>
<feature type="compositionally biased region" description="Basic residues" evidence="3">
    <location>
        <begin position="307"/>
        <end position="329"/>
    </location>
</feature>
<accession>A0ABQ7JQR5</accession>
<feature type="compositionally biased region" description="Basic and acidic residues" evidence="3">
    <location>
        <begin position="411"/>
        <end position="434"/>
    </location>
</feature>
<dbReference type="EMBL" id="JAAAIM010000940">
    <property type="protein sequence ID" value="KAG0283184.1"/>
    <property type="molecule type" value="Genomic_DNA"/>
</dbReference>
<feature type="compositionally biased region" description="Basic and acidic residues" evidence="3">
    <location>
        <begin position="264"/>
        <end position="282"/>
    </location>
</feature>
<proteinExistence type="predicted"/>
<gene>
    <name evidence="5" type="ORF">BGZ96_012452</name>
</gene>
<dbReference type="SUPFAM" id="SSF54928">
    <property type="entry name" value="RNA-binding domain, RBD"/>
    <property type="match status" value="1"/>
</dbReference>
<dbReference type="PANTHER" id="PTHR45880:SF1">
    <property type="entry name" value="RNA-BINDING MOTIF PROTEIN, X-LINKED 2"/>
    <property type="match status" value="1"/>
</dbReference>
<feature type="region of interest" description="Disordered" evidence="3">
    <location>
        <begin position="121"/>
        <end position="464"/>
    </location>
</feature>
<feature type="compositionally biased region" description="Basic and acidic residues" evidence="3">
    <location>
        <begin position="449"/>
        <end position="464"/>
    </location>
</feature>
<dbReference type="InterPro" id="IPR000504">
    <property type="entry name" value="RRM_dom"/>
</dbReference>
<feature type="compositionally biased region" description="Basic residues" evidence="3">
    <location>
        <begin position="176"/>
        <end position="188"/>
    </location>
</feature>
<feature type="domain" description="RRM" evidence="4">
    <location>
        <begin position="35"/>
        <end position="113"/>
    </location>
</feature>
<name>A0ABQ7JQR5_9FUNG</name>
<dbReference type="PROSITE" id="PS50102">
    <property type="entry name" value="RRM"/>
    <property type="match status" value="1"/>
</dbReference>
<feature type="compositionally biased region" description="Acidic residues" evidence="3">
    <location>
        <begin position="145"/>
        <end position="159"/>
    </location>
</feature>